<dbReference type="EMBL" id="DNWC01000171">
    <property type="protein sequence ID" value="HBJ10074.1"/>
    <property type="molecule type" value="Genomic_DNA"/>
</dbReference>
<organism evidence="1 2">
    <name type="scientific">Coprobacter fastidiosus</name>
    <dbReference type="NCBI Taxonomy" id="1099853"/>
    <lineage>
        <taxon>Bacteria</taxon>
        <taxon>Pseudomonadati</taxon>
        <taxon>Bacteroidota</taxon>
        <taxon>Bacteroidia</taxon>
        <taxon>Bacteroidales</taxon>
        <taxon>Barnesiellaceae</taxon>
        <taxon>Coprobacter</taxon>
    </lineage>
</organism>
<name>A0A354M6D5_9BACT</name>
<accession>A0A354M6D5</accession>
<dbReference type="AlphaFoldDB" id="A0A354M6D5"/>
<reference evidence="1 2" key="1">
    <citation type="journal article" date="2018" name="Nat. Biotechnol.">
        <title>A standardized bacterial taxonomy based on genome phylogeny substantially revises the tree of life.</title>
        <authorList>
            <person name="Parks D.H."/>
            <person name="Chuvochina M."/>
            <person name="Waite D.W."/>
            <person name="Rinke C."/>
            <person name="Skarshewski A."/>
            <person name="Chaumeil P.A."/>
            <person name="Hugenholtz P."/>
        </authorList>
    </citation>
    <scope>NUCLEOTIDE SEQUENCE [LARGE SCALE GENOMIC DNA]</scope>
    <source>
        <strain evidence="1">UBA11482</strain>
    </source>
</reference>
<comment type="caution">
    <text evidence="1">The sequence shown here is derived from an EMBL/GenBank/DDBJ whole genome shotgun (WGS) entry which is preliminary data.</text>
</comment>
<evidence type="ECO:0008006" key="3">
    <source>
        <dbReference type="Google" id="ProtNLM"/>
    </source>
</evidence>
<dbReference type="RefSeq" id="WP_303008417.1">
    <property type="nucleotide sequence ID" value="NZ_CAUAJF010000028.1"/>
</dbReference>
<gene>
    <name evidence="1" type="ORF">DDY73_13835</name>
</gene>
<dbReference type="Proteomes" id="UP000262954">
    <property type="component" value="Unassembled WGS sequence"/>
</dbReference>
<evidence type="ECO:0000313" key="1">
    <source>
        <dbReference type="EMBL" id="HBJ10074.1"/>
    </source>
</evidence>
<evidence type="ECO:0000313" key="2">
    <source>
        <dbReference type="Proteomes" id="UP000262954"/>
    </source>
</evidence>
<proteinExistence type="predicted"/>
<sequence>MKIRKNGKAYDGGNVEVTALGNIWEHVTELSYGTTQEHQLNHTISSNRAASWSMGKVEHTASITILVAGIAPIEKAAGGDLLSIKPFDINVTYVDEYNEVINDTITAKFSSQGRSVTTEMGLAYQYDLFVLDINYQSQKV</sequence>
<protein>
    <recommendedName>
        <fullName evidence="3">Hcp1 family type VI secretion system effector</fullName>
    </recommendedName>
</protein>